<keyword evidence="2" id="KW-1185">Reference proteome</keyword>
<dbReference type="OrthoDB" id="9761935at2"/>
<evidence type="ECO:0000313" key="1">
    <source>
        <dbReference type="EMBL" id="AGZ39958.1"/>
    </source>
</evidence>
<dbReference type="InterPro" id="IPR019734">
    <property type="entry name" value="TPR_rpt"/>
</dbReference>
<name>U5VSI6_9ACTN</name>
<dbReference type="SMART" id="SM00028">
    <property type="entry name" value="TPR"/>
    <property type="match status" value="5"/>
</dbReference>
<dbReference type="HOGENOM" id="CLU_009955_0_0_11"/>
<dbReference type="RefSeq" id="WP_023359489.1">
    <property type="nucleotide sequence ID" value="NC_022657.1"/>
</dbReference>
<dbReference type="EMBL" id="CP006272">
    <property type="protein sequence ID" value="AGZ39958.1"/>
    <property type="molecule type" value="Genomic_DNA"/>
</dbReference>
<proteinExistence type="predicted"/>
<dbReference type="PANTHER" id="PTHR10098">
    <property type="entry name" value="RAPSYN-RELATED"/>
    <property type="match status" value="1"/>
</dbReference>
<accession>U5VSI6</accession>
<dbReference type="eggNOG" id="COG0457">
    <property type="taxonomic scope" value="Bacteria"/>
</dbReference>
<dbReference type="InterPro" id="IPR011990">
    <property type="entry name" value="TPR-like_helical_dom_sf"/>
</dbReference>
<evidence type="ECO:0000313" key="2">
    <source>
        <dbReference type="Proteomes" id="UP000017746"/>
    </source>
</evidence>
<organism evidence="1 2">
    <name type="scientific">Actinoplanes friuliensis DSM 7358</name>
    <dbReference type="NCBI Taxonomy" id="1246995"/>
    <lineage>
        <taxon>Bacteria</taxon>
        <taxon>Bacillati</taxon>
        <taxon>Actinomycetota</taxon>
        <taxon>Actinomycetes</taxon>
        <taxon>Micromonosporales</taxon>
        <taxon>Micromonosporaceae</taxon>
        <taxon>Actinoplanes</taxon>
    </lineage>
</organism>
<dbReference type="KEGG" id="afs:AFR_08345"/>
<dbReference type="Proteomes" id="UP000017746">
    <property type="component" value="Chromosome"/>
</dbReference>
<dbReference type="AlphaFoldDB" id="U5VSI6"/>
<reference evidence="1 2" key="1">
    <citation type="journal article" date="2014" name="J. Biotechnol.">
        <title>Complete genome sequence of the actinobacterium Actinoplanes friuliensis HAG 010964, producer of the lipopeptide antibiotic friulimycin.</title>
        <authorList>
            <person name="Ruckert C."/>
            <person name="Szczepanowski R."/>
            <person name="Albersmeier A."/>
            <person name="Goesmann A."/>
            <person name="Fischer N."/>
            <person name="Steinkamper A."/>
            <person name="Puhler A."/>
            <person name="Biener R."/>
            <person name="Schwartz D."/>
            <person name="Kalinowski J."/>
        </authorList>
    </citation>
    <scope>NUCLEOTIDE SEQUENCE [LARGE SCALE GENOMIC DNA]</scope>
    <source>
        <strain evidence="1 2">DSM 7358</strain>
    </source>
</reference>
<sequence length="864" mass="90316">MGEADRIDELRAAVHSDPQRVAETASKLARDERDPATLSRILAVLGRARRALGAMELAEADLVASLAAAREAGDDELAADAHLGTAGVYAFTGRSTEALSELDQVHRLGSQKIRAYANLQRAALEQRIGRPREALAGYEKALPMLRQLDARVDIAMVLMNRGVLRTQLGECDAAVADLSEAERLFSEDGNTYATAQTWHGLGWAYAGKGDLAAALRYLDRAADRFHELGHAAPEVEVDRGEVLLAAGLCGLAAQTALEAARRQAAAGNNWQVAQAWLLCARAHLLDGDRVAAAGYAERARTIFAEHGSAAWEQAARLEVIRSAVQPPDIAELRELAARLDEAGNARVAASALALAGAAAADAGDLELASALSADCLRRAVRLGLFEVRMQARYATAVCAAARGDDPSARRQVRIGLADLRRHRASVAATDAQTAVAIHAGQLANLGLRLAVRSGSAAAVLDCLERVRDAGPARPAPLPPDDAALAARLSELRAVVAQMRTAEGEARDTADLVRRQRQLEHLIHRHRLRTTGESTGFRASSRVPIAGLRAALAGGCLIALAEVDDRLIGVTVGPSRRTRVKDLGPCGAPRDAVAAGSAALRALLTRPAGRGRDARLALLRRAVGALDALVARLVDGDGPVVLVVPAALHGAAWQLLPSLSGRPVTVTPSAGWWLSAGPAEEQPGRVVVVAGPRLTAAADEAAAVADRHDNAVLLTGADATTTAVLAGMAGASVAHIACHGRIRDDNALWSSLELFDGPLYLYDLERHGRLPSLVVLSGCDTGAGVRVGDQLIGLSTVLLQHGTRSLIAARCAIPDSPVTGATMADLHGLLAKGVLPGKALSELSAGWDRGEPTALVAASLGCFGE</sequence>
<dbReference type="STRING" id="1246995.AFR_08345"/>
<dbReference type="PANTHER" id="PTHR10098:SF108">
    <property type="entry name" value="TETRATRICOPEPTIDE REPEAT PROTEIN 28"/>
    <property type="match status" value="1"/>
</dbReference>
<dbReference type="SUPFAM" id="SSF48452">
    <property type="entry name" value="TPR-like"/>
    <property type="match status" value="2"/>
</dbReference>
<protein>
    <submittedName>
        <fullName evidence="1">Uncharacterized protein</fullName>
    </submittedName>
</protein>
<dbReference type="Pfam" id="PF13424">
    <property type="entry name" value="TPR_12"/>
    <property type="match status" value="1"/>
</dbReference>
<dbReference type="Gene3D" id="1.25.40.10">
    <property type="entry name" value="Tetratricopeptide repeat domain"/>
    <property type="match status" value="1"/>
</dbReference>
<gene>
    <name evidence="1" type="ORF">AFR_08345</name>
</gene>
<dbReference type="PATRIC" id="fig|1246995.3.peg.1698"/>
<dbReference type="eggNOG" id="COG4995">
    <property type="taxonomic scope" value="Bacteria"/>
</dbReference>